<dbReference type="Proteomes" id="UP000177169">
    <property type="component" value="Unassembled WGS sequence"/>
</dbReference>
<evidence type="ECO:0000313" key="2">
    <source>
        <dbReference type="EMBL" id="OGM34134.1"/>
    </source>
</evidence>
<dbReference type="AlphaFoldDB" id="A0A1F7Z3X4"/>
<organism evidence="2 3">
    <name type="scientific">Candidatus Woesebacteria bacterium RIFCSPHIGHO2_02_FULL_39_13</name>
    <dbReference type="NCBI Taxonomy" id="1802505"/>
    <lineage>
        <taxon>Bacteria</taxon>
        <taxon>Candidatus Woeseibacteriota</taxon>
    </lineage>
</organism>
<dbReference type="EMBL" id="MGGR01000009">
    <property type="protein sequence ID" value="OGM34134.1"/>
    <property type="molecule type" value="Genomic_DNA"/>
</dbReference>
<sequence>MRKLLVKKLSVIILFILIWISGRSITFAQVNSSGIGISIPLKDSGIAVGSIICSYPEGFTACIGEYDPSMYGVSTKDVTVEIEDTELKNSTLVLTTGIATVRVNTIGGNIEEGDFISSSETPGVGQKARKNGYVLGIAMQGYSADNPGDIGNIQVTLNIHPASGLTGPGSNLLQFIRRGLAVPLFEPLESLRYILAVLMVLISFTLGMIYFGRSSRAGIEAVGRNPLAKRVIQLTVFMNIVLTIVIVLVGLAIAYLILIL</sequence>
<evidence type="ECO:0000313" key="3">
    <source>
        <dbReference type="Proteomes" id="UP000177169"/>
    </source>
</evidence>
<gene>
    <name evidence="2" type="ORF">A3D01_00175</name>
</gene>
<dbReference type="InterPro" id="IPR038662">
    <property type="entry name" value="ATP_synth_F0_csu_sf"/>
</dbReference>
<keyword evidence="1" id="KW-0812">Transmembrane</keyword>
<evidence type="ECO:0000256" key="1">
    <source>
        <dbReference type="SAM" id="Phobius"/>
    </source>
</evidence>
<reference evidence="2 3" key="1">
    <citation type="journal article" date="2016" name="Nat. Commun.">
        <title>Thousands of microbial genomes shed light on interconnected biogeochemical processes in an aquifer system.</title>
        <authorList>
            <person name="Anantharaman K."/>
            <person name="Brown C.T."/>
            <person name="Hug L.A."/>
            <person name="Sharon I."/>
            <person name="Castelle C.J."/>
            <person name="Probst A.J."/>
            <person name="Thomas B.C."/>
            <person name="Singh A."/>
            <person name="Wilkins M.J."/>
            <person name="Karaoz U."/>
            <person name="Brodie E.L."/>
            <person name="Williams K.H."/>
            <person name="Hubbard S.S."/>
            <person name="Banfield J.F."/>
        </authorList>
    </citation>
    <scope>NUCLEOTIDE SEQUENCE [LARGE SCALE GENOMIC DNA]</scope>
</reference>
<protein>
    <submittedName>
        <fullName evidence="2">Uncharacterized protein</fullName>
    </submittedName>
</protein>
<proteinExistence type="predicted"/>
<keyword evidence="1" id="KW-0472">Membrane</keyword>
<comment type="caution">
    <text evidence="2">The sequence shown here is derived from an EMBL/GenBank/DDBJ whole genome shotgun (WGS) entry which is preliminary data.</text>
</comment>
<accession>A0A1F7Z3X4</accession>
<name>A0A1F7Z3X4_9BACT</name>
<dbReference type="Gene3D" id="1.20.20.10">
    <property type="entry name" value="F1F0 ATP synthase subunit C"/>
    <property type="match status" value="1"/>
</dbReference>
<feature type="transmembrane region" description="Helical" evidence="1">
    <location>
        <begin position="193"/>
        <end position="211"/>
    </location>
</feature>
<dbReference type="STRING" id="1802505.A3D01_00175"/>
<keyword evidence="1" id="KW-1133">Transmembrane helix</keyword>
<feature type="transmembrane region" description="Helical" evidence="1">
    <location>
        <begin position="231"/>
        <end position="258"/>
    </location>
</feature>